<proteinExistence type="predicted"/>
<reference evidence="2" key="2">
    <citation type="submission" date="2020-09" db="EMBL/GenBank/DDBJ databases">
        <authorList>
            <person name="Sun Q."/>
            <person name="Zhou Y."/>
        </authorList>
    </citation>
    <scope>NUCLEOTIDE SEQUENCE</scope>
    <source>
        <strain evidence="2">CGMCC 1.12754</strain>
    </source>
</reference>
<evidence type="ECO:0000256" key="1">
    <source>
        <dbReference type="SAM" id="Phobius"/>
    </source>
</evidence>
<feature type="transmembrane region" description="Helical" evidence="1">
    <location>
        <begin position="45"/>
        <end position="69"/>
    </location>
</feature>
<dbReference type="InterPro" id="IPR025918">
    <property type="entry name" value="YIEGIA"/>
</dbReference>
<feature type="transmembrane region" description="Helical" evidence="1">
    <location>
        <begin position="145"/>
        <end position="163"/>
    </location>
</feature>
<comment type="caution">
    <text evidence="2">The sequence shown here is derived from an EMBL/GenBank/DDBJ whole genome shotgun (WGS) entry which is preliminary data.</text>
</comment>
<organism evidence="2 3">
    <name type="scientific">Virgibacillus oceani</name>
    <dbReference type="NCBI Taxonomy" id="1479511"/>
    <lineage>
        <taxon>Bacteria</taxon>
        <taxon>Bacillati</taxon>
        <taxon>Bacillota</taxon>
        <taxon>Bacilli</taxon>
        <taxon>Bacillales</taxon>
        <taxon>Bacillaceae</taxon>
        <taxon>Virgibacillus</taxon>
    </lineage>
</organism>
<evidence type="ECO:0008006" key="4">
    <source>
        <dbReference type="Google" id="ProtNLM"/>
    </source>
</evidence>
<keyword evidence="1" id="KW-0812">Transmembrane</keyword>
<keyword evidence="3" id="KW-1185">Reference proteome</keyword>
<gene>
    <name evidence="2" type="ORF">GCM10011398_00740</name>
</gene>
<dbReference type="Pfam" id="PF14045">
    <property type="entry name" value="YIEGIA"/>
    <property type="match status" value="1"/>
</dbReference>
<dbReference type="Proteomes" id="UP000622860">
    <property type="component" value="Unassembled WGS sequence"/>
</dbReference>
<evidence type="ECO:0000313" key="2">
    <source>
        <dbReference type="EMBL" id="GGG61300.1"/>
    </source>
</evidence>
<evidence type="ECO:0000313" key="3">
    <source>
        <dbReference type="Proteomes" id="UP000622860"/>
    </source>
</evidence>
<reference evidence="2" key="1">
    <citation type="journal article" date="2014" name="Int. J. Syst. Evol. Microbiol.">
        <title>Complete genome sequence of Corynebacterium casei LMG S-19264T (=DSM 44701T), isolated from a smear-ripened cheese.</title>
        <authorList>
            <consortium name="US DOE Joint Genome Institute (JGI-PGF)"/>
            <person name="Walter F."/>
            <person name="Albersmeier A."/>
            <person name="Kalinowski J."/>
            <person name="Ruckert C."/>
        </authorList>
    </citation>
    <scope>NUCLEOTIDE SEQUENCE</scope>
    <source>
        <strain evidence="2">CGMCC 1.12754</strain>
    </source>
</reference>
<protein>
    <recommendedName>
        <fullName evidence="4">YIEGIA protein</fullName>
    </recommendedName>
</protein>
<accession>A0A917LWA6</accession>
<keyword evidence="1" id="KW-1133">Transmembrane helix</keyword>
<name>A0A917LWA6_9BACI</name>
<dbReference type="AlphaFoldDB" id="A0A917LWA6"/>
<feature type="transmembrane region" description="Helical" evidence="1">
    <location>
        <begin position="15"/>
        <end position="33"/>
    </location>
</feature>
<dbReference type="EMBL" id="BMFR01000001">
    <property type="protein sequence ID" value="GGG61300.1"/>
    <property type="molecule type" value="Genomic_DNA"/>
</dbReference>
<sequence>MVKIGQQQHILPEEISIIVVAIVVGTLARAWVLKEDYRQYPSYPNGVLINIITGFVAAALGAVALPALMSKNFVAVTFLTLALQQFRDVRKTEKESLSDLEHTEYTYRGSAYIDGIAKTFESRNYIAFITSFFTSLTISILPFNIWINIAGGILVGLAVFFFLKRFTKGKTIGDIAQVKPGKVEVKDSSLYVDGIYVSNLLGTDNAEKLFKEEGMAVVIYPNENHFRINLDNFGQRQAALFEATRALGNKRYNFTRKDYEKGRVVITLVPIKQDIDALIEVVKKCPLLESAKKSHDVMKANLKEEK</sequence>
<keyword evidence="1" id="KW-0472">Membrane</keyword>